<keyword evidence="5" id="KW-1185">Reference proteome</keyword>
<dbReference type="InterPro" id="IPR019307">
    <property type="entry name" value="RNA-bd_AU-1/RNase_E/G"/>
</dbReference>
<evidence type="ECO:0000256" key="2">
    <source>
        <dbReference type="ARBA" id="ARBA00022884"/>
    </source>
</evidence>
<reference evidence="4 5" key="1">
    <citation type="submission" date="2015-04" db="EMBL/GenBank/DDBJ databases">
        <title>The draft genome sequence of Erythrobacter luteus KA37.</title>
        <authorList>
            <person name="Zhuang L."/>
            <person name="Liu Y."/>
            <person name="Shao Z."/>
        </authorList>
    </citation>
    <scope>NUCLEOTIDE SEQUENCE [LARGE SCALE GENOMIC DNA]</scope>
    <source>
        <strain evidence="4 5">KA37</strain>
    </source>
</reference>
<dbReference type="GO" id="GO:0003723">
    <property type="term" value="F:RNA binding"/>
    <property type="evidence" value="ECO:0007669"/>
    <property type="project" value="UniProtKB-KW"/>
</dbReference>
<evidence type="ECO:0000259" key="3">
    <source>
        <dbReference type="Pfam" id="PF10150"/>
    </source>
</evidence>
<dbReference type="STRING" id="1581420.AAW00_01205"/>
<dbReference type="RefSeq" id="WP_047002534.1">
    <property type="nucleotide sequence ID" value="NZ_LBHB01000001.1"/>
</dbReference>
<name>A0A0G9MWK4_9SPHN</name>
<keyword evidence="2" id="KW-0694">RNA-binding</keyword>
<organism evidence="4 5">
    <name type="scientific">Aurantiacibacter luteus</name>
    <dbReference type="NCBI Taxonomy" id="1581420"/>
    <lineage>
        <taxon>Bacteria</taxon>
        <taxon>Pseudomonadati</taxon>
        <taxon>Pseudomonadota</taxon>
        <taxon>Alphaproteobacteria</taxon>
        <taxon>Sphingomonadales</taxon>
        <taxon>Erythrobacteraceae</taxon>
        <taxon>Aurantiacibacter</taxon>
    </lineage>
</organism>
<evidence type="ECO:0000256" key="1">
    <source>
        <dbReference type="ARBA" id="ARBA00022801"/>
    </source>
</evidence>
<accession>A0A0G9MWK4</accession>
<dbReference type="AlphaFoldDB" id="A0A0G9MWK4"/>
<dbReference type="GO" id="GO:0016787">
    <property type="term" value="F:hydrolase activity"/>
    <property type="evidence" value="ECO:0007669"/>
    <property type="project" value="UniProtKB-KW"/>
</dbReference>
<keyword evidence="1" id="KW-0378">Hydrolase</keyword>
<gene>
    <name evidence="4" type="ORF">AAW00_01205</name>
</gene>
<protein>
    <recommendedName>
        <fullName evidence="3">RNA-binding protein AU-1/Ribonuclease E/G domain-containing protein</fullName>
    </recommendedName>
</protein>
<proteinExistence type="predicted"/>
<dbReference type="EMBL" id="LBHB01000001">
    <property type="protein sequence ID" value="KLE35132.1"/>
    <property type="molecule type" value="Genomic_DNA"/>
</dbReference>
<sequence length="319" mass="34368">MAEWQVFQGIGEHRALLMDHGRAIAAKVDWPGELVPGQVAEVKLVHRQRGSTRGSVQFDSGEKAWVDRLPRDASEGARLRVEVVRAPIGEVGRAKPALVRPTSAEPRPAPSLAERLGAKVVQSFDSAEWSEFWWTAWSGRHSFAGGELVFSPTPAMTLVDVDGDLPPRALAMAAVEPLAEAIRLLDLSGSIGVDFPTLASKADRKAVDAALEDAFAGWPHERTAMNGFGFVQIVARREAPSLLERVQNDPVGAVARLAVNHAAAMNGPGITLITAHPAVIAALRADWLEQLYLKTARPVELRAAPEVALEGWHTQIVGP</sequence>
<evidence type="ECO:0000313" key="4">
    <source>
        <dbReference type="EMBL" id="KLE35132.1"/>
    </source>
</evidence>
<dbReference type="PATRIC" id="fig|1581420.6.peg.243"/>
<dbReference type="Pfam" id="PF10150">
    <property type="entry name" value="RNase_E_G"/>
    <property type="match status" value="1"/>
</dbReference>
<comment type="caution">
    <text evidence="4">The sequence shown here is derived from an EMBL/GenBank/DDBJ whole genome shotgun (WGS) entry which is preliminary data.</text>
</comment>
<dbReference type="OrthoDB" id="7403919at2"/>
<feature type="domain" description="RNA-binding protein AU-1/Ribonuclease E/G" evidence="3">
    <location>
        <begin position="144"/>
        <end position="234"/>
    </location>
</feature>
<dbReference type="Proteomes" id="UP000053464">
    <property type="component" value="Unassembled WGS sequence"/>
</dbReference>
<evidence type="ECO:0000313" key="5">
    <source>
        <dbReference type="Proteomes" id="UP000053464"/>
    </source>
</evidence>